<dbReference type="InterPro" id="IPR036899">
    <property type="entry name" value="Ribosomal_uL13_sf"/>
</dbReference>
<dbReference type="GO" id="GO:0003729">
    <property type="term" value="F:mRNA binding"/>
    <property type="evidence" value="ECO:0007669"/>
    <property type="project" value="TreeGrafter"/>
</dbReference>
<dbReference type="PANTHER" id="PTHR11545">
    <property type="entry name" value="RIBOSOMAL PROTEIN L13"/>
    <property type="match status" value="1"/>
</dbReference>
<dbReference type="PANTHER" id="PTHR11545:SF3">
    <property type="entry name" value="LARGE RIBOSOMAL SUBUNIT PROTEIN UL13"/>
    <property type="match status" value="1"/>
</dbReference>
<evidence type="ECO:0000256" key="1">
    <source>
        <dbReference type="ARBA" id="ARBA00006227"/>
    </source>
</evidence>
<organism evidence="4 5">
    <name type="scientific">Bos mutus grunniens</name>
    <name type="common">Wild yak</name>
    <name type="synonym">Bos grunniens</name>
    <dbReference type="NCBI Taxonomy" id="30521"/>
    <lineage>
        <taxon>Eukaryota</taxon>
        <taxon>Metazoa</taxon>
        <taxon>Chordata</taxon>
        <taxon>Craniata</taxon>
        <taxon>Vertebrata</taxon>
        <taxon>Euteleostomi</taxon>
        <taxon>Mammalia</taxon>
        <taxon>Eutheria</taxon>
        <taxon>Laurasiatheria</taxon>
        <taxon>Artiodactyla</taxon>
        <taxon>Ruminantia</taxon>
        <taxon>Pecora</taxon>
        <taxon>Bovidae</taxon>
        <taxon>Bovinae</taxon>
        <taxon>Bos</taxon>
    </lineage>
</organism>
<sequence length="128" mass="14642">MMERQVLGLDGQGHLLGHRAAVMAKQVLLDRKAVVLHCEGINSADSFHRRTRKYLAFLCKQMNTNTSGGPDHFRAPRHIFWQTVQGRRPTGPSVAQPLRATSRCLTGSRHPTKRKSRWWFPLPSRLYV</sequence>
<evidence type="ECO:0000256" key="3">
    <source>
        <dbReference type="ARBA" id="ARBA00023274"/>
    </source>
</evidence>
<comment type="similarity">
    <text evidence="1">Belongs to the universal ribosomal protein uL13 family.</text>
</comment>
<evidence type="ECO:0000313" key="4">
    <source>
        <dbReference type="Ensembl" id="ENSBGRP00000027629.1"/>
    </source>
</evidence>
<name>A0A8B9XV85_BOSMU</name>
<evidence type="ECO:0000256" key="2">
    <source>
        <dbReference type="ARBA" id="ARBA00022980"/>
    </source>
</evidence>
<dbReference type="GO" id="GO:0003735">
    <property type="term" value="F:structural constituent of ribosome"/>
    <property type="evidence" value="ECO:0007669"/>
    <property type="project" value="InterPro"/>
</dbReference>
<dbReference type="GO" id="GO:0006412">
    <property type="term" value="P:translation"/>
    <property type="evidence" value="ECO:0007669"/>
    <property type="project" value="InterPro"/>
</dbReference>
<protein>
    <recommendedName>
        <fullName evidence="6">60S ribosomal protein L13a</fullName>
    </recommendedName>
</protein>
<dbReference type="GO" id="GO:0022625">
    <property type="term" value="C:cytosolic large ribosomal subunit"/>
    <property type="evidence" value="ECO:0007669"/>
    <property type="project" value="TreeGrafter"/>
</dbReference>
<reference evidence="4" key="3">
    <citation type="submission" date="2025-09" db="UniProtKB">
        <authorList>
            <consortium name="Ensembl"/>
        </authorList>
    </citation>
    <scope>IDENTIFICATION</scope>
</reference>
<evidence type="ECO:0000313" key="5">
    <source>
        <dbReference type="Proteomes" id="UP000694520"/>
    </source>
</evidence>
<dbReference type="SUPFAM" id="SSF52161">
    <property type="entry name" value="Ribosomal protein L13"/>
    <property type="match status" value="1"/>
</dbReference>
<dbReference type="InterPro" id="IPR005822">
    <property type="entry name" value="Ribosomal_uL13"/>
</dbReference>
<accession>A0A8B9XV85</accession>
<reference evidence="4" key="1">
    <citation type="submission" date="2019-05" db="EMBL/GenBank/DDBJ databases">
        <authorList>
            <person name="Zhang S."/>
            <person name="Liu J."/>
        </authorList>
    </citation>
    <scope>NUCLEOTIDE SEQUENCE [LARGE SCALE GENOMIC DNA]</scope>
</reference>
<dbReference type="Gene3D" id="3.90.1180.10">
    <property type="entry name" value="Ribosomal protein L13"/>
    <property type="match status" value="1"/>
</dbReference>
<dbReference type="GO" id="GO:0017148">
    <property type="term" value="P:negative regulation of translation"/>
    <property type="evidence" value="ECO:0007669"/>
    <property type="project" value="TreeGrafter"/>
</dbReference>
<keyword evidence="5" id="KW-1185">Reference proteome</keyword>
<keyword evidence="3" id="KW-0687">Ribonucleoprotein</keyword>
<dbReference type="GeneTree" id="ENSGT00390000010799"/>
<reference evidence="4" key="2">
    <citation type="submission" date="2025-08" db="UniProtKB">
        <authorList>
            <consortium name="Ensembl"/>
        </authorList>
    </citation>
    <scope>IDENTIFICATION</scope>
</reference>
<keyword evidence="2" id="KW-0689">Ribosomal protein</keyword>
<evidence type="ECO:0008006" key="6">
    <source>
        <dbReference type="Google" id="ProtNLM"/>
    </source>
</evidence>
<proteinExistence type="inferred from homology"/>
<dbReference type="Proteomes" id="UP000694520">
    <property type="component" value="Chromosome 19"/>
</dbReference>
<dbReference type="AlphaFoldDB" id="A0A8B9XV85"/>
<dbReference type="Ensembl" id="ENSBGRT00000031925.1">
    <property type="protein sequence ID" value="ENSBGRP00000027629.1"/>
    <property type="gene ID" value="ENSBGRG00000017421.1"/>
</dbReference>